<feature type="compositionally biased region" description="Polar residues" evidence="1">
    <location>
        <begin position="394"/>
        <end position="423"/>
    </location>
</feature>
<feature type="region of interest" description="Disordered" evidence="1">
    <location>
        <begin position="327"/>
        <end position="547"/>
    </location>
</feature>
<feature type="compositionally biased region" description="Basic and acidic residues" evidence="1">
    <location>
        <begin position="82"/>
        <end position="95"/>
    </location>
</feature>
<evidence type="ECO:0000256" key="1">
    <source>
        <dbReference type="SAM" id="MobiDB-lite"/>
    </source>
</evidence>
<feature type="compositionally biased region" description="Low complexity" evidence="1">
    <location>
        <begin position="466"/>
        <end position="477"/>
    </location>
</feature>
<organism evidence="2 3">
    <name type="scientific">Saxophila tyrrhenica</name>
    <dbReference type="NCBI Taxonomy" id="1690608"/>
    <lineage>
        <taxon>Eukaryota</taxon>
        <taxon>Fungi</taxon>
        <taxon>Dikarya</taxon>
        <taxon>Ascomycota</taxon>
        <taxon>Pezizomycotina</taxon>
        <taxon>Dothideomycetes</taxon>
        <taxon>Dothideomycetidae</taxon>
        <taxon>Mycosphaerellales</taxon>
        <taxon>Extremaceae</taxon>
        <taxon>Saxophila</taxon>
    </lineage>
</organism>
<dbReference type="GeneID" id="89932351"/>
<feature type="compositionally biased region" description="Basic and acidic residues" evidence="1">
    <location>
        <begin position="513"/>
        <end position="534"/>
    </location>
</feature>
<dbReference type="RefSeq" id="XP_064653565.1">
    <property type="nucleotide sequence ID" value="XM_064808243.1"/>
</dbReference>
<protein>
    <submittedName>
        <fullName evidence="2">Uncharacterized protein</fullName>
    </submittedName>
</protein>
<dbReference type="AlphaFoldDB" id="A0AAV9NTZ9"/>
<dbReference type="Proteomes" id="UP001337655">
    <property type="component" value="Unassembled WGS sequence"/>
</dbReference>
<sequence length="547" mass="59563">MKPETPIYRSLPDDDPTIHAPQPTKKVPAFGTPEVTSKLARLGESANSYFASPAITPAAFLQGTKSNCVRHGRIPPPATATKNDRLGPPDLARDRSGIYHPTGISQMRQMEATSPWAGPTRYIMTAADARDKVCPDCMNELRIKRRELMQSTPRTVSRPGDLSRMISTQTLRGISEDVHGNKQGLVLSKDLGDGLNAVIVEHKDLKDHTLILDAPPREHDIRKPSVPELLDMIDEAANEIHLHAGQAAERYISRPSFAQMTRNSLLGETDFDAVLAYNAPSAQALVERQGIDDHYRALHDRLAEASRRPSVKRVDATAVVARVAATRQPAAQAEPAPVPPRSQPKPTSASRPSPPRIITTRPTLPQVTKFADVSPRQTPPPEHPSIHHAPELSPTPTSNGTAFQTGSSTRHGTFSFLNPWSRNATPTTPTAHPSPAPTHPPTTPSPTPTPSPPPTHTGRVRPADESPPSTTPQPISSAANPYHHAPHTPPDLPHAAYSDPKVKEQQQIIRAAMRMERGRAVQEASSRVEREERRKKSLVGDGGRKRG</sequence>
<accession>A0AAV9NTZ9</accession>
<feature type="compositionally biased region" description="Pro residues" evidence="1">
    <location>
        <begin position="432"/>
        <end position="455"/>
    </location>
</feature>
<feature type="region of interest" description="Disordered" evidence="1">
    <location>
        <begin position="1"/>
        <end position="31"/>
    </location>
</feature>
<feature type="region of interest" description="Disordered" evidence="1">
    <location>
        <begin position="74"/>
        <end position="95"/>
    </location>
</feature>
<gene>
    <name evidence="2" type="ORF">LTR77_011030</name>
</gene>
<evidence type="ECO:0000313" key="2">
    <source>
        <dbReference type="EMBL" id="KAK5162975.1"/>
    </source>
</evidence>
<proteinExistence type="predicted"/>
<dbReference type="EMBL" id="JAVRRT010000030">
    <property type="protein sequence ID" value="KAK5162975.1"/>
    <property type="molecule type" value="Genomic_DNA"/>
</dbReference>
<dbReference type="PRINTS" id="PR01217">
    <property type="entry name" value="PRICHEXTENSN"/>
</dbReference>
<name>A0AAV9NTZ9_9PEZI</name>
<keyword evidence="3" id="KW-1185">Reference proteome</keyword>
<reference evidence="2 3" key="1">
    <citation type="submission" date="2023-08" db="EMBL/GenBank/DDBJ databases">
        <title>Black Yeasts Isolated from many extreme environments.</title>
        <authorList>
            <person name="Coleine C."/>
            <person name="Stajich J.E."/>
            <person name="Selbmann L."/>
        </authorList>
    </citation>
    <scope>NUCLEOTIDE SEQUENCE [LARGE SCALE GENOMIC DNA]</scope>
    <source>
        <strain evidence="2 3">CCFEE 5935</strain>
    </source>
</reference>
<comment type="caution">
    <text evidence="2">The sequence shown here is derived from an EMBL/GenBank/DDBJ whole genome shotgun (WGS) entry which is preliminary data.</text>
</comment>
<evidence type="ECO:0000313" key="3">
    <source>
        <dbReference type="Proteomes" id="UP001337655"/>
    </source>
</evidence>